<dbReference type="InterPro" id="IPR004682">
    <property type="entry name" value="TRAP_DctP"/>
</dbReference>
<dbReference type="STRING" id="28066.RF819_13215"/>
<gene>
    <name evidence="3" type="ORF">RF819_13215</name>
</gene>
<dbReference type="RefSeq" id="WP_078365413.1">
    <property type="nucleotide sequence ID" value="NZ_MTJN01000002.1"/>
</dbReference>
<evidence type="ECO:0000313" key="4">
    <source>
        <dbReference type="Proteomes" id="UP000190750"/>
    </source>
</evidence>
<dbReference type="InterPro" id="IPR038404">
    <property type="entry name" value="TRAP_DctP_sf"/>
</dbReference>
<organism evidence="3 4">
    <name type="scientific">Rhodoferax fermentans</name>
    <dbReference type="NCBI Taxonomy" id="28066"/>
    <lineage>
        <taxon>Bacteria</taxon>
        <taxon>Pseudomonadati</taxon>
        <taxon>Pseudomonadota</taxon>
        <taxon>Betaproteobacteria</taxon>
        <taxon>Burkholderiales</taxon>
        <taxon>Comamonadaceae</taxon>
        <taxon>Rhodoferax</taxon>
    </lineage>
</organism>
<dbReference type="CDD" id="cd13669">
    <property type="entry name" value="PBP2_TRAP_TM0322_like"/>
    <property type="match status" value="1"/>
</dbReference>
<evidence type="ECO:0000256" key="1">
    <source>
        <dbReference type="ARBA" id="ARBA00022729"/>
    </source>
</evidence>
<keyword evidence="1 2" id="KW-0732">Signal</keyword>
<feature type="chain" id="PRO_5013363653" evidence="2">
    <location>
        <begin position="23"/>
        <end position="323"/>
    </location>
</feature>
<reference evidence="3 4" key="1">
    <citation type="submission" date="2017-01" db="EMBL/GenBank/DDBJ databases">
        <title>Genome sequencing of Rhodoferax fermentans JCM 7819.</title>
        <authorList>
            <person name="Kim Y.J."/>
            <person name="Farh M.E.-A."/>
            <person name="Yang D.-C."/>
        </authorList>
    </citation>
    <scope>NUCLEOTIDE SEQUENCE [LARGE SCALE GENOMIC DNA]</scope>
    <source>
        <strain evidence="3 4">JCM 7819</strain>
    </source>
</reference>
<dbReference type="GO" id="GO:0030288">
    <property type="term" value="C:outer membrane-bounded periplasmic space"/>
    <property type="evidence" value="ECO:0007669"/>
    <property type="project" value="InterPro"/>
</dbReference>
<dbReference type="EMBL" id="MTJN01000002">
    <property type="protein sequence ID" value="OOV07564.1"/>
    <property type="molecule type" value="Genomic_DNA"/>
</dbReference>
<protein>
    <submittedName>
        <fullName evidence="3">C4-dicarboxylate ABC transporter</fullName>
    </submittedName>
</protein>
<name>A0A1T1ATX9_RHOFE</name>
<dbReference type="PIRSF" id="PIRSF006470">
    <property type="entry name" value="DctB"/>
    <property type="match status" value="1"/>
</dbReference>
<dbReference type="GO" id="GO:0055085">
    <property type="term" value="P:transmembrane transport"/>
    <property type="evidence" value="ECO:0007669"/>
    <property type="project" value="InterPro"/>
</dbReference>
<evidence type="ECO:0000256" key="2">
    <source>
        <dbReference type="SAM" id="SignalP"/>
    </source>
</evidence>
<feature type="signal peptide" evidence="2">
    <location>
        <begin position="1"/>
        <end position="22"/>
    </location>
</feature>
<dbReference type="PANTHER" id="PTHR33376:SF3">
    <property type="entry name" value="C4-DICARBOXYLATE-BINDING PROTEIN"/>
    <property type="match status" value="1"/>
</dbReference>
<dbReference type="Gene3D" id="3.40.190.170">
    <property type="entry name" value="Bacterial extracellular solute-binding protein, family 7"/>
    <property type="match status" value="1"/>
</dbReference>
<comment type="caution">
    <text evidence="3">The sequence shown here is derived from an EMBL/GenBank/DDBJ whole genome shotgun (WGS) entry which is preliminary data.</text>
</comment>
<keyword evidence="4" id="KW-1185">Reference proteome</keyword>
<accession>A0A1T1ATX9</accession>
<dbReference type="AlphaFoldDB" id="A0A1T1ATX9"/>
<dbReference type="InterPro" id="IPR018389">
    <property type="entry name" value="DctP_fam"/>
</dbReference>
<sequence length="323" mass="34994">MKKIKLLSLTAACVLLAAAAHAADFNLNVSSSLTVDDPMFKGLQQFKDGVEKNSGGKISVRLFPSSQLGSDEDVLEQARSGAGVAVLVDGGRLAPFVKEFGVLGAPYLTHGYTEMRKVVTSPLMDDWNNKLRAASGHQILSFNWYQGDRQLLTMKPVKTPADLAGVRMRTPGAPVWLETVRGLGATPTPMPWAEVYSALQMKAIDAAEAQAPATYGQRLFEVVKYITKTGHISLITGLVGSKIWFDKLPANLQKVVHDEALKAGDTASKATIDSIGNYEKLMREKGVQIVDIDTKPFVASTSVVYEKLGYTDLRKQVNAVLAK</sequence>
<dbReference type="NCBIfam" id="NF037995">
    <property type="entry name" value="TRAP_S1"/>
    <property type="match status" value="1"/>
</dbReference>
<dbReference type="OrthoDB" id="8690069at2"/>
<dbReference type="Proteomes" id="UP000190750">
    <property type="component" value="Unassembled WGS sequence"/>
</dbReference>
<evidence type="ECO:0000313" key="3">
    <source>
        <dbReference type="EMBL" id="OOV07564.1"/>
    </source>
</evidence>
<proteinExistence type="predicted"/>
<dbReference type="PANTHER" id="PTHR33376">
    <property type="match status" value="1"/>
</dbReference>
<dbReference type="Pfam" id="PF03480">
    <property type="entry name" value="DctP"/>
    <property type="match status" value="1"/>
</dbReference>